<dbReference type="InterPro" id="IPR036412">
    <property type="entry name" value="HAD-like_sf"/>
</dbReference>
<organism evidence="6 7">
    <name type="scientific">Fusobacterium necrogenes</name>
    <dbReference type="NCBI Taxonomy" id="858"/>
    <lineage>
        <taxon>Bacteria</taxon>
        <taxon>Fusobacteriati</taxon>
        <taxon>Fusobacteriota</taxon>
        <taxon>Fusobacteriia</taxon>
        <taxon>Fusobacteriales</taxon>
        <taxon>Fusobacteriaceae</taxon>
        <taxon>Fusobacterium</taxon>
    </lineage>
</organism>
<protein>
    <submittedName>
        <fullName evidence="6">HMP-PP phosphatase</fullName>
        <ecNumber evidence="6">3.6.1.-</ecNumber>
    </submittedName>
</protein>
<dbReference type="Gene3D" id="3.30.1240.10">
    <property type="match status" value="1"/>
</dbReference>
<keyword evidence="4" id="KW-0460">Magnesium</keyword>
<dbReference type="EC" id="3.6.1.-" evidence="6"/>
<dbReference type="Pfam" id="PF08282">
    <property type="entry name" value="Hydrolase_3"/>
    <property type="match status" value="1"/>
</dbReference>
<dbReference type="SFLD" id="SFLDG01140">
    <property type="entry name" value="C2.B:_Phosphomannomutase_and_P"/>
    <property type="match status" value="1"/>
</dbReference>
<dbReference type="SUPFAM" id="SSF56784">
    <property type="entry name" value="HAD-like"/>
    <property type="match status" value="1"/>
</dbReference>
<dbReference type="CDD" id="cd07516">
    <property type="entry name" value="HAD_Pase"/>
    <property type="match status" value="1"/>
</dbReference>
<dbReference type="NCBIfam" id="TIGR00099">
    <property type="entry name" value="Cof-subfamily"/>
    <property type="match status" value="1"/>
</dbReference>
<dbReference type="SFLD" id="SFLDG01144">
    <property type="entry name" value="C2.B.4:_PGP_Like"/>
    <property type="match status" value="1"/>
</dbReference>
<gene>
    <name evidence="6" type="primary">cof_1</name>
    <name evidence="6" type="ORF">NCTC10723_00640</name>
</gene>
<accession>A0A377GW88</accession>
<dbReference type="GO" id="GO:0016791">
    <property type="term" value="F:phosphatase activity"/>
    <property type="evidence" value="ECO:0007669"/>
    <property type="project" value="UniProtKB-ARBA"/>
</dbReference>
<keyword evidence="3 6" id="KW-0378">Hydrolase</keyword>
<dbReference type="OrthoDB" id="9781413at2"/>
<reference evidence="6 7" key="1">
    <citation type="submission" date="2018-06" db="EMBL/GenBank/DDBJ databases">
        <authorList>
            <consortium name="Pathogen Informatics"/>
            <person name="Doyle S."/>
        </authorList>
    </citation>
    <scope>NUCLEOTIDE SEQUENCE [LARGE SCALE GENOMIC DNA]</scope>
    <source>
        <strain evidence="6 7">NCTC10723</strain>
    </source>
</reference>
<evidence type="ECO:0000256" key="1">
    <source>
        <dbReference type="ARBA" id="ARBA00001946"/>
    </source>
</evidence>
<comment type="cofactor">
    <cofactor evidence="1">
        <name>Mg(2+)</name>
        <dbReference type="ChEBI" id="CHEBI:18420"/>
    </cofactor>
</comment>
<keyword evidence="2" id="KW-0479">Metal-binding</keyword>
<dbReference type="AlphaFoldDB" id="A0A377GW88"/>
<sequence length="265" mass="30641">MKYKAIVCDLDGTLLNEEHKFSEETKETIKEVKKTGRKIFIATGRHHLDALKLKEQLGLDSYLISSNGARIHDENNIEVYEKNIDKEVVDFILSVKCKEGIERHVYTDTKWYVERDKEEYLSFHQESKFFHEVKEFSKIENEKFIKIFFVSKNIDELLKLEEYFIKVIGSKVSITLSGPECLEIMAKDVTKGEAIKNIMQKLNISLENTMAFGDGLNDYEMLKEVGKGLLMGNCATRLRDKLPNNEIIGKNIENGVANYLKKLFL</sequence>
<dbReference type="PANTHER" id="PTHR47267">
    <property type="match status" value="1"/>
</dbReference>
<dbReference type="PANTHER" id="PTHR47267:SF4">
    <property type="entry name" value="PYRIDOXAL PHOSPHATE PHOSPHATASE YIGL"/>
    <property type="match status" value="1"/>
</dbReference>
<dbReference type="EMBL" id="UGGU01000003">
    <property type="protein sequence ID" value="STO31196.1"/>
    <property type="molecule type" value="Genomic_DNA"/>
</dbReference>
<dbReference type="Gene3D" id="3.40.50.1000">
    <property type="entry name" value="HAD superfamily/HAD-like"/>
    <property type="match status" value="1"/>
</dbReference>
<comment type="similarity">
    <text evidence="5">Belongs to the HAD-like hydrolase superfamily. Cof family.</text>
</comment>
<evidence type="ECO:0000313" key="6">
    <source>
        <dbReference type="EMBL" id="STO31196.1"/>
    </source>
</evidence>
<dbReference type="InterPro" id="IPR006379">
    <property type="entry name" value="HAD-SF_hydro_IIB"/>
</dbReference>
<evidence type="ECO:0000256" key="5">
    <source>
        <dbReference type="ARBA" id="ARBA00034778"/>
    </source>
</evidence>
<keyword evidence="7" id="KW-1185">Reference proteome</keyword>
<evidence type="ECO:0000256" key="4">
    <source>
        <dbReference type="ARBA" id="ARBA00022842"/>
    </source>
</evidence>
<proteinExistence type="inferred from homology"/>
<dbReference type="SFLD" id="SFLDS00003">
    <property type="entry name" value="Haloacid_Dehalogenase"/>
    <property type="match status" value="1"/>
</dbReference>
<evidence type="ECO:0000313" key="7">
    <source>
        <dbReference type="Proteomes" id="UP000255328"/>
    </source>
</evidence>
<dbReference type="GO" id="GO:0046872">
    <property type="term" value="F:metal ion binding"/>
    <property type="evidence" value="ECO:0007669"/>
    <property type="project" value="UniProtKB-KW"/>
</dbReference>
<dbReference type="RefSeq" id="WP_115269282.1">
    <property type="nucleotide sequence ID" value="NZ_CASFEE010000018.1"/>
</dbReference>
<dbReference type="Proteomes" id="UP000255328">
    <property type="component" value="Unassembled WGS sequence"/>
</dbReference>
<dbReference type="NCBIfam" id="TIGR01484">
    <property type="entry name" value="HAD-SF-IIB"/>
    <property type="match status" value="1"/>
</dbReference>
<name>A0A377GW88_9FUSO</name>
<evidence type="ECO:0000256" key="3">
    <source>
        <dbReference type="ARBA" id="ARBA00022801"/>
    </source>
</evidence>
<dbReference type="PROSITE" id="PS01228">
    <property type="entry name" value="COF_1"/>
    <property type="match status" value="1"/>
</dbReference>
<dbReference type="InterPro" id="IPR000150">
    <property type="entry name" value="Cof"/>
</dbReference>
<dbReference type="InterPro" id="IPR023214">
    <property type="entry name" value="HAD_sf"/>
</dbReference>
<evidence type="ECO:0000256" key="2">
    <source>
        <dbReference type="ARBA" id="ARBA00022723"/>
    </source>
</evidence>